<sequence>MSLPDDYIAVLEHLGRAFAQYRRTTSSDAVLVGGAATALRTSGAFMSADFDVVAADDEAFSRAMIHAGFIAEGGTGHLAGGFRHPQHRNYVVEQVSGPLFDGLTDPRRMIRLVTAHGGEIVLPAIEDLIADRLGQHAVASVSDPSRLLQARALLKMAETIDREYLHRRIVQEGGDPALIGL</sequence>
<name>A0A7Y9FQY4_9SPHN</name>
<evidence type="ECO:0000313" key="1">
    <source>
        <dbReference type="EMBL" id="NYD90571.1"/>
    </source>
</evidence>
<dbReference type="RefSeq" id="WP_179509041.1">
    <property type="nucleotide sequence ID" value="NZ_JACCBY010000003.1"/>
</dbReference>
<proteinExistence type="predicted"/>
<comment type="caution">
    <text evidence="1">The sequence shown here is derived from an EMBL/GenBank/DDBJ whole genome shotgun (WGS) entry which is preliminary data.</text>
</comment>
<keyword evidence="2" id="KW-1185">Reference proteome</keyword>
<protein>
    <submittedName>
        <fullName evidence="1">Uncharacterized protein</fullName>
    </submittedName>
</protein>
<dbReference type="AlphaFoldDB" id="A0A7Y9FQY4"/>
<dbReference type="EMBL" id="JACCBY010000003">
    <property type="protein sequence ID" value="NYD90571.1"/>
    <property type="molecule type" value="Genomic_DNA"/>
</dbReference>
<gene>
    <name evidence="1" type="ORF">HD841_002368</name>
</gene>
<evidence type="ECO:0000313" key="2">
    <source>
        <dbReference type="Proteomes" id="UP000517753"/>
    </source>
</evidence>
<accession>A0A7Y9FQY4</accession>
<organism evidence="1 2">
    <name type="scientific">Sphingomonas melonis</name>
    <dbReference type="NCBI Taxonomy" id="152682"/>
    <lineage>
        <taxon>Bacteria</taxon>
        <taxon>Pseudomonadati</taxon>
        <taxon>Pseudomonadota</taxon>
        <taxon>Alphaproteobacteria</taxon>
        <taxon>Sphingomonadales</taxon>
        <taxon>Sphingomonadaceae</taxon>
        <taxon>Sphingomonas</taxon>
    </lineage>
</organism>
<dbReference type="Proteomes" id="UP000517753">
    <property type="component" value="Unassembled WGS sequence"/>
</dbReference>
<reference evidence="1 2" key="1">
    <citation type="submission" date="2020-07" db="EMBL/GenBank/DDBJ databases">
        <authorList>
            <person name="Partida-Martinez L."/>
            <person name="Huntemann M."/>
            <person name="Clum A."/>
            <person name="Wang J."/>
            <person name="Palaniappan K."/>
            <person name="Ritter S."/>
            <person name="Chen I.-M."/>
            <person name="Stamatis D."/>
            <person name="Reddy T."/>
            <person name="O'Malley R."/>
            <person name="Daum C."/>
            <person name="Shapiro N."/>
            <person name="Ivanova N."/>
            <person name="Kyrpides N."/>
            <person name="Woyke T."/>
        </authorList>
    </citation>
    <scope>NUCLEOTIDE SEQUENCE [LARGE SCALE GENOMIC DNA]</scope>
    <source>
        <strain evidence="1 2">AS2.3</strain>
    </source>
</reference>
<reference evidence="1 2" key="2">
    <citation type="submission" date="2020-08" db="EMBL/GenBank/DDBJ databases">
        <title>The Agave Microbiome: Exploring the role of microbial communities in plant adaptations to desert environments.</title>
        <authorList>
            <person name="Partida-Martinez L.P."/>
        </authorList>
    </citation>
    <scope>NUCLEOTIDE SEQUENCE [LARGE SCALE GENOMIC DNA]</scope>
    <source>
        <strain evidence="1 2">AS2.3</strain>
    </source>
</reference>